<proteinExistence type="predicted"/>
<dbReference type="Proteomes" id="UP001288778">
    <property type="component" value="Unassembled WGS sequence"/>
</dbReference>
<gene>
    <name evidence="1" type="ORF">GNF68_08560</name>
    <name evidence="2" type="ORF">NCTC10719_00541</name>
</gene>
<dbReference type="AlphaFoldDB" id="A0A2X2Y2Q9"/>
<reference evidence="2 3" key="1">
    <citation type="submission" date="2018-06" db="EMBL/GenBank/DDBJ databases">
        <authorList>
            <consortium name="Pathogen Informatics"/>
            <person name="Doyle S."/>
        </authorList>
    </citation>
    <scope>NUCLEOTIDE SEQUENCE [LARGE SCALE GENOMIC DNA]</scope>
    <source>
        <strain evidence="2 3">NCTC10719</strain>
    </source>
</reference>
<sequence length="73" mass="8334">MDLLSRAIGRLETLESNTQFILEDLFTSREWATLQSLNQTYSLGKKFKKVVDLNVLSVEALPDNGGTQRYKKI</sequence>
<organism evidence="2 3">
    <name type="scientific">Clostridium perfringens</name>
    <dbReference type="NCBI Taxonomy" id="1502"/>
    <lineage>
        <taxon>Bacteria</taxon>
        <taxon>Bacillati</taxon>
        <taxon>Bacillota</taxon>
        <taxon>Clostridia</taxon>
        <taxon>Eubacteriales</taxon>
        <taxon>Clostridiaceae</taxon>
        <taxon>Clostridium</taxon>
    </lineage>
</organism>
<dbReference type="Proteomes" id="UP000249986">
    <property type="component" value="Unassembled WGS sequence"/>
</dbReference>
<accession>A0A2X2Y2Q9</accession>
<protein>
    <submittedName>
        <fullName evidence="1">DUF1413 domain-containing protein</fullName>
    </submittedName>
    <submittedName>
        <fullName evidence="2">Domain of uncharacterized function (DUF1413)</fullName>
    </submittedName>
</protein>
<evidence type="ECO:0000313" key="2">
    <source>
        <dbReference type="EMBL" id="SQB57947.1"/>
    </source>
</evidence>
<dbReference type="Pfam" id="PF07205">
    <property type="entry name" value="DUF1413"/>
    <property type="match status" value="1"/>
</dbReference>
<dbReference type="RefSeq" id="WP_003454033.1">
    <property type="nucleotide sequence ID" value="NZ_CATNYS010000002.1"/>
</dbReference>
<dbReference type="EMBL" id="WNUI01000019">
    <property type="protein sequence ID" value="MDZ4909121.1"/>
    <property type="molecule type" value="Genomic_DNA"/>
</dbReference>
<reference evidence="1" key="2">
    <citation type="submission" date="2019-11" db="EMBL/GenBank/DDBJ databases">
        <title>Characterization of Clostridium perfringens isolates from swine manure treated agricultural soils.</title>
        <authorList>
            <person name="Wushke S.T."/>
        </authorList>
    </citation>
    <scope>NUCLEOTIDE SEQUENCE</scope>
    <source>
        <strain evidence="1">X94</strain>
    </source>
</reference>
<dbReference type="InterPro" id="IPR010813">
    <property type="entry name" value="DUF1413"/>
</dbReference>
<evidence type="ECO:0000313" key="1">
    <source>
        <dbReference type="EMBL" id="MDZ4909121.1"/>
    </source>
</evidence>
<name>A0A2X2Y2Q9_CLOPF</name>
<dbReference type="EMBL" id="UAWG01000001">
    <property type="protein sequence ID" value="SQB57947.1"/>
    <property type="molecule type" value="Genomic_DNA"/>
</dbReference>
<evidence type="ECO:0000313" key="3">
    <source>
        <dbReference type="Proteomes" id="UP000249986"/>
    </source>
</evidence>